<comment type="subunit">
    <text evidence="14">Homodimer.</text>
</comment>
<evidence type="ECO:0000313" key="17">
    <source>
        <dbReference type="Proteomes" id="UP000433101"/>
    </source>
</evidence>
<organism evidence="16 17">
    <name type="scientific">Stappia sediminis</name>
    <dbReference type="NCBI Taxonomy" id="2692190"/>
    <lineage>
        <taxon>Bacteria</taxon>
        <taxon>Pseudomonadati</taxon>
        <taxon>Pseudomonadota</taxon>
        <taxon>Alphaproteobacteria</taxon>
        <taxon>Hyphomicrobiales</taxon>
        <taxon>Stappiaceae</taxon>
        <taxon>Stappia</taxon>
    </lineage>
</organism>
<evidence type="ECO:0000256" key="6">
    <source>
        <dbReference type="ARBA" id="ARBA00022617"/>
    </source>
</evidence>
<evidence type="ECO:0000256" key="3">
    <source>
        <dbReference type="ARBA" id="ARBA00006501"/>
    </source>
</evidence>
<evidence type="ECO:0000313" key="16">
    <source>
        <dbReference type="EMBL" id="MXN64815.1"/>
    </source>
</evidence>
<proteinExistence type="inferred from homology"/>
<accession>A0A7X3S7J3</accession>
<evidence type="ECO:0000256" key="11">
    <source>
        <dbReference type="ARBA" id="ARBA00023004"/>
    </source>
</evidence>
<evidence type="ECO:0000256" key="2">
    <source>
        <dbReference type="ARBA" id="ARBA00005073"/>
    </source>
</evidence>
<evidence type="ECO:0000256" key="8">
    <source>
        <dbReference type="ARBA" id="ARBA00022723"/>
    </source>
</evidence>
<keyword evidence="9 14" id="KW-1133">Transmembrane helix</keyword>
<keyword evidence="10 14" id="KW-0560">Oxidoreductase</keyword>
<feature type="transmembrane region" description="Helical" evidence="14">
    <location>
        <begin position="121"/>
        <end position="139"/>
    </location>
</feature>
<evidence type="ECO:0000256" key="5">
    <source>
        <dbReference type="ARBA" id="ARBA00022475"/>
    </source>
</evidence>
<comment type="catalytic activity">
    <reaction evidence="13 14 15">
        <text>protoporphyrinogen IX + 3 A = protoporphyrin IX + 3 AH2</text>
        <dbReference type="Rhea" id="RHEA:62000"/>
        <dbReference type="ChEBI" id="CHEBI:13193"/>
        <dbReference type="ChEBI" id="CHEBI:17499"/>
        <dbReference type="ChEBI" id="CHEBI:57306"/>
        <dbReference type="ChEBI" id="CHEBI:57307"/>
    </reaction>
</comment>
<dbReference type="GO" id="GO:0046872">
    <property type="term" value="F:metal ion binding"/>
    <property type="evidence" value="ECO:0007669"/>
    <property type="project" value="UniProtKB-UniRule"/>
</dbReference>
<keyword evidence="7 14" id="KW-0812">Transmembrane</keyword>
<dbReference type="RefSeq" id="WP_160775061.1">
    <property type="nucleotide sequence ID" value="NZ_WUMV01000003.1"/>
</dbReference>
<name>A0A7X3S7J3_9HYPH</name>
<dbReference type="EMBL" id="WUMV01000003">
    <property type="protein sequence ID" value="MXN64815.1"/>
    <property type="molecule type" value="Genomic_DNA"/>
</dbReference>
<comment type="similarity">
    <text evidence="3 14 15">Belongs to the HemJ family.</text>
</comment>
<keyword evidence="17" id="KW-1185">Reference proteome</keyword>
<feature type="binding site" description="axial binding residue" evidence="14">
    <location>
        <position position="11"/>
    </location>
    <ligand>
        <name>heme</name>
        <dbReference type="ChEBI" id="CHEBI:30413"/>
    </ligand>
    <ligandPart>
        <name>Fe</name>
        <dbReference type="ChEBI" id="CHEBI:18248"/>
    </ligandPart>
</feature>
<dbReference type="NCBIfam" id="TIGR00701">
    <property type="entry name" value="protoporphyrinogen oxidase HemJ"/>
    <property type="match status" value="1"/>
</dbReference>
<comment type="pathway">
    <text evidence="2 14 15">Porphyrin-containing compound metabolism; protoporphyrin-IX biosynthesis; protoporphyrin-IX from protoporphyrinogen-IX: step 1/1.</text>
</comment>
<feature type="transmembrane region" description="Helical" evidence="14">
    <location>
        <begin position="12"/>
        <end position="34"/>
    </location>
</feature>
<evidence type="ECO:0000256" key="9">
    <source>
        <dbReference type="ARBA" id="ARBA00022989"/>
    </source>
</evidence>
<feature type="transmembrane region" description="Helical" evidence="14">
    <location>
        <begin position="55"/>
        <end position="75"/>
    </location>
</feature>
<dbReference type="EC" id="1.3.99.-" evidence="14 15"/>
<keyword evidence="6 14" id="KW-0349">Heme</keyword>
<feature type="binding site" description="axial binding residue" evidence="14">
    <location>
        <position position="86"/>
    </location>
    <ligand>
        <name>heme</name>
        <dbReference type="ChEBI" id="CHEBI:30413"/>
    </ligand>
    <ligandPart>
        <name>Fe</name>
        <dbReference type="ChEBI" id="CHEBI:18248"/>
    </ligandPart>
</feature>
<evidence type="ECO:0000256" key="13">
    <source>
        <dbReference type="ARBA" id="ARBA00048390"/>
    </source>
</evidence>
<evidence type="ECO:0000256" key="7">
    <source>
        <dbReference type="ARBA" id="ARBA00022692"/>
    </source>
</evidence>
<dbReference type="Pfam" id="PF03653">
    <property type="entry name" value="UPF0093"/>
    <property type="match status" value="1"/>
</dbReference>
<keyword evidence="5 14" id="KW-1003">Cell membrane</keyword>
<evidence type="ECO:0000256" key="1">
    <source>
        <dbReference type="ARBA" id="ARBA00004651"/>
    </source>
</evidence>
<reference evidence="16 17" key="1">
    <citation type="submission" date="2019-12" db="EMBL/GenBank/DDBJ databases">
        <authorList>
            <person name="Li M."/>
        </authorList>
    </citation>
    <scope>NUCLEOTIDE SEQUENCE [LARGE SCALE GENOMIC DNA]</scope>
    <source>
        <strain evidence="16 17">GBMRC 2046</strain>
    </source>
</reference>
<comment type="subcellular location">
    <subcellularLocation>
        <location evidence="1 14">Cell membrane</location>
        <topology evidence="1 14">Multi-pass membrane protein</topology>
    </subcellularLocation>
</comment>
<comment type="cofactor">
    <cofactor evidence="14 15">
        <name>heme b</name>
        <dbReference type="ChEBI" id="CHEBI:60344"/>
    </cofactor>
    <text evidence="14 15">Binds 1 heme b (iron(II)-protoporphyrin IX) group per subunit.</text>
</comment>
<evidence type="ECO:0000256" key="4">
    <source>
        <dbReference type="ARBA" id="ARBA00017504"/>
    </source>
</evidence>
<gene>
    <name evidence="16" type="primary">hemJ</name>
    <name evidence="16" type="ORF">GR183_07840</name>
</gene>
<sequence length="142" mass="16290">MDIYSWVKAFHVMSIIAWMAGLFYLPRLFVYHAAAEPGSDKAETFKIMERRLMSAIMRPAMGASWIFGLWVAYLGGAFTQGWFHAKLLLVVLMSAFHEYLGSCLKKFAADRNDKSERFYRMINEIPTILMAGIVILVIVRPF</sequence>
<dbReference type="Proteomes" id="UP000433101">
    <property type="component" value="Unassembled WGS sequence"/>
</dbReference>
<keyword evidence="8 14" id="KW-0479">Metal-binding</keyword>
<dbReference type="InterPro" id="IPR005265">
    <property type="entry name" value="HemJ-like"/>
</dbReference>
<dbReference type="PANTHER" id="PTHR40255">
    <property type="entry name" value="UPF0093 MEMBRANE PROTEIN SLR1790"/>
    <property type="match status" value="1"/>
</dbReference>
<dbReference type="UniPathway" id="UPA00251">
    <property type="reaction ID" value="UER00324"/>
</dbReference>
<evidence type="ECO:0000256" key="10">
    <source>
        <dbReference type="ARBA" id="ARBA00023002"/>
    </source>
</evidence>
<evidence type="ECO:0000256" key="14">
    <source>
        <dbReference type="HAMAP-Rule" id="MF_02239"/>
    </source>
</evidence>
<dbReference type="HAMAP" id="MF_02239">
    <property type="entry name" value="HemJ"/>
    <property type="match status" value="1"/>
</dbReference>
<evidence type="ECO:0000256" key="15">
    <source>
        <dbReference type="PIRNR" id="PIRNR004638"/>
    </source>
</evidence>
<dbReference type="GO" id="GO:0006782">
    <property type="term" value="P:protoporphyrinogen IX biosynthetic process"/>
    <property type="evidence" value="ECO:0007669"/>
    <property type="project" value="UniProtKB-UniRule"/>
</dbReference>
<protein>
    <recommendedName>
        <fullName evidence="4 14">Protoporphyrinogen IX oxidase</fullName>
        <shortName evidence="14">PPO</shortName>
        <ecNumber evidence="14 15">1.3.99.-</ecNumber>
    </recommendedName>
</protein>
<dbReference type="GO" id="GO:0005886">
    <property type="term" value="C:plasma membrane"/>
    <property type="evidence" value="ECO:0007669"/>
    <property type="project" value="UniProtKB-SubCell"/>
</dbReference>
<evidence type="ECO:0000256" key="12">
    <source>
        <dbReference type="ARBA" id="ARBA00023136"/>
    </source>
</evidence>
<comment type="function">
    <text evidence="14 15">Catalyzes the oxidation of protoporphyrinogen IX to protoporphyrin IX.</text>
</comment>
<keyword evidence="11 14" id="KW-0408">Iron</keyword>
<comment type="caution">
    <text evidence="16">The sequence shown here is derived from an EMBL/GenBank/DDBJ whole genome shotgun (WGS) entry which is preliminary data.</text>
</comment>
<dbReference type="PIRSF" id="PIRSF004638">
    <property type="entry name" value="UCP004638"/>
    <property type="match status" value="1"/>
</dbReference>
<dbReference type="AlphaFoldDB" id="A0A7X3S7J3"/>
<dbReference type="GO" id="GO:0070818">
    <property type="term" value="F:protoporphyrinogen oxidase activity"/>
    <property type="evidence" value="ECO:0007669"/>
    <property type="project" value="UniProtKB-UniRule"/>
</dbReference>
<feature type="transmembrane region" description="Helical" evidence="14">
    <location>
        <begin position="81"/>
        <end position="100"/>
    </location>
</feature>
<keyword evidence="12 14" id="KW-0472">Membrane</keyword>
<dbReference type="PANTHER" id="PTHR40255:SF1">
    <property type="entry name" value="PROTOPORPHYRINOGEN IX OXIDASE"/>
    <property type="match status" value="1"/>
</dbReference>